<sequence>MDIPTLIVLGAAGGLLRGAVDLYTRFVSWQAVRLACLQAGRQAPQFREYFDPSTDIVAPAVHTVMGAGAAVLFGTTGQISGAYAALVVGMSAPMLLTQLTRVQTVNEVVTGDRPTAETAQAAVENGNTATAGTVPGAESPGAAGAIGPPSPMEPQLAAAADPAQPAAREIPLPTARSSARPPAAVARTQEPGPGELPADQARSAEPTRSANTPLAADPPDGAGSGVDGPSAPRWRHGPAMGEAGP</sequence>
<dbReference type="Proteomes" id="UP001501115">
    <property type="component" value="Unassembled WGS sequence"/>
</dbReference>
<accession>A0ABP8GTE9</accession>
<keyword evidence="3" id="KW-1185">Reference proteome</keyword>
<organism evidence="2 3">
    <name type="scientific">Streptomyces venetus</name>
    <dbReference type="NCBI Taxonomy" id="1701086"/>
    <lineage>
        <taxon>Bacteria</taxon>
        <taxon>Bacillati</taxon>
        <taxon>Actinomycetota</taxon>
        <taxon>Actinomycetes</taxon>
        <taxon>Kitasatosporales</taxon>
        <taxon>Streptomycetaceae</taxon>
        <taxon>Streptomyces</taxon>
    </lineage>
</organism>
<evidence type="ECO:0000313" key="2">
    <source>
        <dbReference type="EMBL" id="GAA4329410.1"/>
    </source>
</evidence>
<feature type="region of interest" description="Disordered" evidence="1">
    <location>
        <begin position="124"/>
        <end position="245"/>
    </location>
</feature>
<reference evidence="3" key="1">
    <citation type="journal article" date="2019" name="Int. J. Syst. Evol. Microbiol.">
        <title>The Global Catalogue of Microorganisms (GCM) 10K type strain sequencing project: providing services to taxonomists for standard genome sequencing and annotation.</title>
        <authorList>
            <consortium name="The Broad Institute Genomics Platform"/>
            <consortium name="The Broad Institute Genome Sequencing Center for Infectious Disease"/>
            <person name="Wu L."/>
            <person name="Ma J."/>
        </authorList>
    </citation>
    <scope>NUCLEOTIDE SEQUENCE [LARGE SCALE GENOMIC DNA]</scope>
    <source>
        <strain evidence="3">JCM 31290</strain>
    </source>
</reference>
<evidence type="ECO:0000313" key="3">
    <source>
        <dbReference type="Proteomes" id="UP001501115"/>
    </source>
</evidence>
<name>A0ABP8GTE9_9ACTN</name>
<gene>
    <name evidence="2" type="ORF">GCM10023086_58530</name>
</gene>
<evidence type="ECO:0000256" key="1">
    <source>
        <dbReference type="SAM" id="MobiDB-lite"/>
    </source>
</evidence>
<dbReference type="EMBL" id="BAABET010000010">
    <property type="protein sequence ID" value="GAA4329410.1"/>
    <property type="molecule type" value="Genomic_DNA"/>
</dbReference>
<comment type="caution">
    <text evidence="2">The sequence shown here is derived from an EMBL/GenBank/DDBJ whole genome shotgun (WGS) entry which is preliminary data.</text>
</comment>
<protein>
    <submittedName>
        <fullName evidence="2">Uncharacterized protein</fullName>
    </submittedName>
</protein>
<feature type="compositionally biased region" description="Low complexity" evidence="1">
    <location>
        <begin position="154"/>
        <end position="188"/>
    </location>
</feature>
<feature type="compositionally biased region" description="Low complexity" evidence="1">
    <location>
        <begin position="135"/>
        <end position="147"/>
    </location>
</feature>
<proteinExistence type="predicted"/>